<evidence type="ECO:0000256" key="6">
    <source>
        <dbReference type="ARBA" id="ARBA00023002"/>
    </source>
</evidence>
<keyword evidence="4" id="KW-0285">Flavoprotein</keyword>
<dbReference type="InterPro" id="IPR051205">
    <property type="entry name" value="UbiH/COQ6_monooxygenase"/>
</dbReference>
<dbReference type="InterPro" id="IPR036188">
    <property type="entry name" value="FAD/NAD-bd_sf"/>
</dbReference>
<dbReference type="RefSeq" id="WP_275569034.1">
    <property type="nucleotide sequence ID" value="NZ_JARGYC010000066.1"/>
</dbReference>
<feature type="domain" description="FAD-binding" evidence="8">
    <location>
        <begin position="9"/>
        <end position="348"/>
    </location>
</feature>
<dbReference type="GO" id="GO:0071949">
    <property type="term" value="F:FAD binding"/>
    <property type="evidence" value="ECO:0007669"/>
    <property type="project" value="InterPro"/>
</dbReference>
<comment type="similarity">
    <text evidence="3">Belongs to the UbiH/COQ6 family.</text>
</comment>
<dbReference type="Pfam" id="PF01494">
    <property type="entry name" value="FAD_binding_3"/>
    <property type="match status" value="1"/>
</dbReference>
<dbReference type="GO" id="GO:0004497">
    <property type="term" value="F:monooxygenase activity"/>
    <property type="evidence" value="ECO:0007669"/>
    <property type="project" value="UniProtKB-KW"/>
</dbReference>
<dbReference type="SUPFAM" id="SSF51905">
    <property type="entry name" value="FAD/NAD(P)-binding domain"/>
    <property type="match status" value="1"/>
</dbReference>
<dbReference type="PANTHER" id="PTHR43876">
    <property type="entry name" value="UBIQUINONE BIOSYNTHESIS MONOOXYGENASE COQ6, MITOCHONDRIAL"/>
    <property type="match status" value="1"/>
</dbReference>
<evidence type="ECO:0000256" key="4">
    <source>
        <dbReference type="ARBA" id="ARBA00022630"/>
    </source>
</evidence>
<evidence type="ECO:0000256" key="5">
    <source>
        <dbReference type="ARBA" id="ARBA00022827"/>
    </source>
</evidence>
<dbReference type="InterPro" id="IPR010971">
    <property type="entry name" value="UbiH/COQ6"/>
</dbReference>
<gene>
    <name evidence="9" type="ORF">P1J78_19375</name>
</gene>
<dbReference type="NCBIfam" id="TIGR01988">
    <property type="entry name" value="Ubi-OHases"/>
    <property type="match status" value="1"/>
</dbReference>
<dbReference type="InterPro" id="IPR002938">
    <property type="entry name" value="FAD-bd"/>
</dbReference>
<keyword evidence="7 9" id="KW-0503">Monooxygenase</keyword>
<accession>A0AAE3NWD9</accession>
<comment type="pathway">
    <text evidence="2">Cofactor biosynthesis; ubiquinone biosynthesis.</text>
</comment>
<dbReference type="PANTHER" id="PTHR43876:SF7">
    <property type="entry name" value="UBIQUINONE BIOSYNTHESIS MONOOXYGENASE COQ6, MITOCHONDRIAL"/>
    <property type="match status" value="1"/>
</dbReference>
<keyword evidence="6" id="KW-0560">Oxidoreductase</keyword>
<reference evidence="9" key="1">
    <citation type="submission" date="2023-03" db="EMBL/GenBank/DDBJ databases">
        <title>Multiphase analysis and comparison of six strains from genera Psychromarinibacter, Lutimaribacter, and Maritimibacter, including a novel species: Psychromarinibacter sediminicola sp. nov.</title>
        <authorList>
            <person name="Wang Y.-H."/>
            <person name="Ye M.-Q."/>
            <person name="Du Z.-J."/>
        </authorList>
    </citation>
    <scope>NUCLEOTIDE SEQUENCE</scope>
    <source>
        <strain evidence="9">C21-152</strain>
    </source>
</reference>
<dbReference type="GO" id="GO:0006744">
    <property type="term" value="P:ubiquinone biosynthetic process"/>
    <property type="evidence" value="ECO:0007669"/>
    <property type="project" value="InterPro"/>
</dbReference>
<evidence type="ECO:0000313" key="10">
    <source>
        <dbReference type="Proteomes" id="UP001220964"/>
    </source>
</evidence>
<dbReference type="PRINTS" id="PR00420">
    <property type="entry name" value="RNGMNOXGNASE"/>
</dbReference>
<comment type="caution">
    <text evidence="9">The sequence shown here is derived from an EMBL/GenBank/DDBJ whole genome shotgun (WGS) entry which is preliminary data.</text>
</comment>
<protein>
    <submittedName>
        <fullName evidence="9">FAD-dependent monooxygenase</fullName>
    </submittedName>
</protein>
<evidence type="ECO:0000256" key="2">
    <source>
        <dbReference type="ARBA" id="ARBA00004749"/>
    </source>
</evidence>
<dbReference type="Proteomes" id="UP001220964">
    <property type="component" value="Unassembled WGS sequence"/>
</dbReference>
<evidence type="ECO:0000256" key="1">
    <source>
        <dbReference type="ARBA" id="ARBA00001974"/>
    </source>
</evidence>
<evidence type="ECO:0000256" key="3">
    <source>
        <dbReference type="ARBA" id="ARBA00005349"/>
    </source>
</evidence>
<organism evidence="9 10">
    <name type="scientific">Psychromarinibacter sediminicola</name>
    <dbReference type="NCBI Taxonomy" id="3033385"/>
    <lineage>
        <taxon>Bacteria</taxon>
        <taxon>Pseudomonadati</taxon>
        <taxon>Pseudomonadota</taxon>
        <taxon>Alphaproteobacteria</taxon>
        <taxon>Rhodobacterales</taxon>
        <taxon>Paracoccaceae</taxon>
        <taxon>Psychromarinibacter</taxon>
    </lineage>
</organism>
<dbReference type="AlphaFoldDB" id="A0AAE3NWD9"/>
<evidence type="ECO:0000259" key="8">
    <source>
        <dbReference type="Pfam" id="PF01494"/>
    </source>
</evidence>
<dbReference type="Gene3D" id="3.50.50.60">
    <property type="entry name" value="FAD/NAD(P)-binding domain"/>
    <property type="match status" value="2"/>
</dbReference>
<proteinExistence type="inferred from homology"/>
<dbReference type="GO" id="GO:0016705">
    <property type="term" value="F:oxidoreductase activity, acting on paired donors, with incorporation or reduction of molecular oxygen"/>
    <property type="evidence" value="ECO:0007669"/>
    <property type="project" value="InterPro"/>
</dbReference>
<evidence type="ECO:0000313" key="9">
    <source>
        <dbReference type="EMBL" id="MDF0602909.1"/>
    </source>
</evidence>
<name>A0AAE3NWD9_9RHOB</name>
<keyword evidence="5" id="KW-0274">FAD</keyword>
<keyword evidence="10" id="KW-1185">Reference proteome</keyword>
<comment type="cofactor">
    <cofactor evidence="1">
        <name>FAD</name>
        <dbReference type="ChEBI" id="CHEBI:57692"/>
    </cofactor>
</comment>
<sequence length="401" mass="43159">MSDKNLTRVDIFISGGGLAGLAAAAAFAHAGFSVLLADPSPPPPEDTDGEDLRSTAFLGPSRDLLERTGLWDRLAPHAVRLDALRIVDTEGWPPEIRETRVFQPQELGQETFGWNLPNALTRREMVANLARQPGVELAWGTGFRSLLTRTTEARVTLTDGRRVAARLVIAADGRDSPVREAAGIGATTRRYGQKVFAFNATHPAAHGNVSTEVYNDGGAFTTVPLPDIDGRPASAIVWMNAGPRAAALAAMEPAAFDAEMTARACGLLGPMERTGRLGQWPVVTRTADRLTAERVALVAEAAHVLPPIGAQGLNTSLHDIALLCDLARDAPATLGTAAHLEDYDRRRARDIALRARIIDLYNRICQSGEPPIQALRRAGLRTVHDTPPLRRTVMQAGLGRR</sequence>
<dbReference type="EMBL" id="JARGYC010000066">
    <property type="protein sequence ID" value="MDF0602909.1"/>
    <property type="molecule type" value="Genomic_DNA"/>
</dbReference>
<evidence type="ECO:0000256" key="7">
    <source>
        <dbReference type="ARBA" id="ARBA00023033"/>
    </source>
</evidence>